<dbReference type="InterPro" id="IPR027417">
    <property type="entry name" value="P-loop_NTPase"/>
</dbReference>
<feature type="domain" description="Endonuclease GajA/Old nuclease/RecF-like AAA" evidence="1">
    <location>
        <begin position="309"/>
        <end position="384"/>
    </location>
</feature>
<dbReference type="Gene3D" id="3.40.50.300">
    <property type="entry name" value="P-loop containing nucleotide triphosphate hydrolases"/>
    <property type="match status" value="1"/>
</dbReference>
<sequence length="469" mass="51826">MKVTLRNLGPVNTAEVHIKPLTIFVGPNNSGKSFTASMLYASLSPANLSTSLPPQIIARQLLRILGEEMVTSAVAFLADHRVSEMVSEDWPAEFREVFERAALFVLSDYAFSVATDLERIFGTEAADLRRMSFRQHVAGSLTIASDTPKWDIRIDFRAAGPSVHINSPRIDDVLPLVASRRWPKRARANPELANITGYLRDFVGAVKAAIFANVPNHTKYLPAARSGLMHSHKVISGSLIRQSSRAGLQDMRIPAMSGVVTDFLSELIEIDAHYTGPFFPMARRLEDEVLHGTVQLEDVPSSSTEIMFHTVTGSYPLTRTSSMVSELAPVVVYLKSVLRERDLLIIEEPEAHLHPETQVTLAEILVRLVNAGLKVLITTHSEFFLQQLNNSIVAGSVQHHKTPDLVDEKTAISASDVGVYLFAPTDRGTLAVEQALDEREGVPDVGFDLVSERLYNRNVELDGWLDAEE</sequence>
<keyword evidence="3" id="KW-1185">Reference proteome</keyword>
<dbReference type="PANTHER" id="PTHR43581:SF2">
    <property type="entry name" value="EXCINUCLEASE ATPASE SUBUNIT"/>
    <property type="match status" value="1"/>
</dbReference>
<evidence type="ECO:0000313" key="3">
    <source>
        <dbReference type="Proteomes" id="UP000631670"/>
    </source>
</evidence>
<evidence type="ECO:0000313" key="2">
    <source>
        <dbReference type="EMBL" id="MBE1502653.1"/>
    </source>
</evidence>
<dbReference type="PANTHER" id="PTHR43581">
    <property type="entry name" value="ATP/GTP PHOSPHATASE"/>
    <property type="match status" value="1"/>
</dbReference>
<comment type="caution">
    <text evidence="2">The sequence shown here is derived from an EMBL/GenBank/DDBJ whole genome shotgun (WGS) entry which is preliminary data.</text>
</comment>
<dbReference type="PIRSF" id="PIRSF034888">
    <property type="entry name" value="P-loop_UCP034888"/>
    <property type="match status" value="1"/>
</dbReference>
<accession>A0ABR9IHL3</accession>
<dbReference type="RefSeq" id="WP_086855984.1">
    <property type="nucleotide sequence ID" value="NZ_JADBEG010000001.1"/>
</dbReference>
<dbReference type="EMBL" id="JADBEG010000001">
    <property type="protein sequence ID" value="MBE1502653.1"/>
    <property type="molecule type" value="Genomic_DNA"/>
</dbReference>
<dbReference type="InterPro" id="IPR051396">
    <property type="entry name" value="Bact_Antivir_Def_Nuclease"/>
</dbReference>
<proteinExistence type="predicted"/>
<dbReference type="Pfam" id="PF13175">
    <property type="entry name" value="AAA_15"/>
    <property type="match status" value="1"/>
</dbReference>
<dbReference type="SUPFAM" id="SSF52540">
    <property type="entry name" value="P-loop containing nucleoside triphosphate hydrolases"/>
    <property type="match status" value="1"/>
</dbReference>
<gene>
    <name evidence="2" type="ORF">H4696_009753</name>
</gene>
<dbReference type="InterPro" id="IPR041685">
    <property type="entry name" value="AAA_GajA/Old/RecF-like"/>
</dbReference>
<reference evidence="2 3" key="1">
    <citation type="submission" date="2020-10" db="EMBL/GenBank/DDBJ databases">
        <title>Sequencing the genomes of 1000 actinobacteria strains.</title>
        <authorList>
            <person name="Klenk H.-P."/>
        </authorList>
    </citation>
    <scope>NUCLEOTIDE SEQUENCE [LARGE SCALE GENOMIC DNA]</scope>
    <source>
        <strain evidence="2 3">DSM 44653</strain>
    </source>
</reference>
<name>A0ABR9IHL3_9PSEU</name>
<organism evidence="2 3">
    <name type="scientific">Amycolatopsis lexingtonensis</name>
    <dbReference type="NCBI Taxonomy" id="218822"/>
    <lineage>
        <taxon>Bacteria</taxon>
        <taxon>Bacillati</taxon>
        <taxon>Actinomycetota</taxon>
        <taxon>Actinomycetes</taxon>
        <taxon>Pseudonocardiales</taxon>
        <taxon>Pseudonocardiaceae</taxon>
        <taxon>Amycolatopsis</taxon>
    </lineage>
</organism>
<dbReference type="Proteomes" id="UP000631670">
    <property type="component" value="Unassembled WGS sequence"/>
</dbReference>
<evidence type="ECO:0000259" key="1">
    <source>
        <dbReference type="Pfam" id="PF13175"/>
    </source>
</evidence>
<protein>
    <submittedName>
        <fullName evidence="2">ATPase</fullName>
    </submittedName>
</protein>
<dbReference type="InterPro" id="IPR014592">
    <property type="entry name" value="P-loop_UCP034888"/>
</dbReference>